<feature type="active site" description="Nucleophile" evidence="4">
    <location>
        <position position="13"/>
    </location>
</feature>
<reference evidence="7" key="1">
    <citation type="submission" date="2016-10" db="EMBL/GenBank/DDBJ databases">
        <authorList>
            <person name="Varghese N."/>
            <person name="Submissions S."/>
        </authorList>
    </citation>
    <scope>NUCLEOTIDE SEQUENCE [LARGE SCALE GENOMIC DNA]</scope>
    <source>
        <strain evidence="7">DSM 22951</strain>
    </source>
</reference>
<dbReference type="InterPro" id="IPR036196">
    <property type="entry name" value="Ptyr_pPase_sf"/>
</dbReference>
<gene>
    <name evidence="6" type="ORF">SAMN04489750_0078</name>
</gene>
<keyword evidence="7" id="KW-1185">Reference proteome</keyword>
<feature type="domain" description="Phosphotyrosine protein phosphatase I" evidence="5">
    <location>
        <begin position="7"/>
        <end position="177"/>
    </location>
</feature>
<feature type="active site" evidence="4">
    <location>
        <position position="19"/>
    </location>
</feature>
<accession>A0A2Y9C0K9</accession>
<evidence type="ECO:0000313" key="7">
    <source>
        <dbReference type="Proteomes" id="UP000250028"/>
    </source>
</evidence>
<evidence type="ECO:0000256" key="2">
    <source>
        <dbReference type="ARBA" id="ARBA00022801"/>
    </source>
</evidence>
<dbReference type="Gene3D" id="3.40.50.2300">
    <property type="match status" value="1"/>
</dbReference>
<dbReference type="InterPro" id="IPR050438">
    <property type="entry name" value="LMW_PTPase"/>
</dbReference>
<dbReference type="OrthoDB" id="9784339at2"/>
<dbReference type="InterPro" id="IPR023485">
    <property type="entry name" value="Ptyr_pPase"/>
</dbReference>
<protein>
    <submittedName>
        <fullName evidence="6">Protein-tyrosine phosphatase</fullName>
    </submittedName>
</protein>
<organism evidence="6 7">
    <name type="scientific">Branchiibius hedensis</name>
    <dbReference type="NCBI Taxonomy" id="672460"/>
    <lineage>
        <taxon>Bacteria</taxon>
        <taxon>Bacillati</taxon>
        <taxon>Actinomycetota</taxon>
        <taxon>Actinomycetes</taxon>
        <taxon>Micrococcales</taxon>
        <taxon>Dermacoccaceae</taxon>
        <taxon>Branchiibius</taxon>
    </lineage>
</organism>
<name>A0A2Y9C0K9_9MICO</name>
<comment type="similarity">
    <text evidence="1">Belongs to the low molecular weight phosphotyrosine protein phosphatase family.</text>
</comment>
<dbReference type="PANTHER" id="PTHR11717">
    <property type="entry name" value="LOW MOLECULAR WEIGHT PROTEIN TYROSINE PHOSPHATASE"/>
    <property type="match status" value="1"/>
</dbReference>
<evidence type="ECO:0000313" key="6">
    <source>
        <dbReference type="EMBL" id="SSA32813.1"/>
    </source>
</evidence>
<sequence length="187" mass="20509">MSVSTSDRVVFICTGNICRSAYAERLARLRADQFGLAGWTFASAGIGALVGSPMEELMAQQLRSRGGDPAGFVSRQLNRSIVQDATLILPMEKFQRQVVLGEYPALVRRVHTVGKLAEDDQSLPHEVVGEAYLAALQADRRPTRSQYDVTDPFRKGPERAAEVADLLDHHVTRIIARLAGARQEHAG</sequence>
<dbReference type="InterPro" id="IPR017867">
    <property type="entry name" value="Tyr_phospatase_low_mol_wt"/>
</dbReference>
<evidence type="ECO:0000256" key="1">
    <source>
        <dbReference type="ARBA" id="ARBA00011063"/>
    </source>
</evidence>
<dbReference type="GO" id="GO:0004725">
    <property type="term" value="F:protein tyrosine phosphatase activity"/>
    <property type="evidence" value="ECO:0007669"/>
    <property type="project" value="InterPro"/>
</dbReference>
<keyword evidence="2" id="KW-0378">Hydrolase</keyword>
<proteinExistence type="inferred from homology"/>
<dbReference type="PANTHER" id="PTHR11717:SF31">
    <property type="entry name" value="LOW MOLECULAR WEIGHT PROTEIN-TYROSINE-PHOSPHATASE ETP-RELATED"/>
    <property type="match status" value="1"/>
</dbReference>
<evidence type="ECO:0000256" key="3">
    <source>
        <dbReference type="ARBA" id="ARBA00022912"/>
    </source>
</evidence>
<dbReference type="EMBL" id="UESZ01000001">
    <property type="protein sequence ID" value="SSA32813.1"/>
    <property type="molecule type" value="Genomic_DNA"/>
</dbReference>
<dbReference type="AlphaFoldDB" id="A0A2Y9C0K9"/>
<keyword evidence="3" id="KW-0904">Protein phosphatase</keyword>
<dbReference type="PRINTS" id="PR00719">
    <property type="entry name" value="LMWPTPASE"/>
</dbReference>
<dbReference type="Pfam" id="PF01451">
    <property type="entry name" value="LMWPc"/>
    <property type="match status" value="1"/>
</dbReference>
<dbReference type="SUPFAM" id="SSF52788">
    <property type="entry name" value="Phosphotyrosine protein phosphatases I"/>
    <property type="match status" value="1"/>
</dbReference>
<dbReference type="SMART" id="SM00226">
    <property type="entry name" value="LMWPc"/>
    <property type="match status" value="1"/>
</dbReference>
<evidence type="ECO:0000256" key="4">
    <source>
        <dbReference type="PIRSR" id="PIRSR617867-1"/>
    </source>
</evidence>
<dbReference type="Proteomes" id="UP000250028">
    <property type="component" value="Unassembled WGS sequence"/>
</dbReference>
<evidence type="ECO:0000259" key="5">
    <source>
        <dbReference type="SMART" id="SM00226"/>
    </source>
</evidence>